<dbReference type="EMBL" id="CP042912">
    <property type="protein sequence ID" value="QEG24173.1"/>
    <property type="molecule type" value="Genomic_DNA"/>
</dbReference>
<protein>
    <submittedName>
        <fullName evidence="1">Uncharacterized protein</fullName>
    </submittedName>
</protein>
<dbReference type="KEGG" id="mff:MFFC18_40900"/>
<dbReference type="AlphaFoldDB" id="A0A5B9PPI3"/>
<dbReference type="STRING" id="980251.GCA_001642875_00666"/>
<gene>
    <name evidence="1" type="ORF">MFFC18_40900</name>
</gene>
<evidence type="ECO:0000313" key="2">
    <source>
        <dbReference type="Proteomes" id="UP000322214"/>
    </source>
</evidence>
<proteinExistence type="predicted"/>
<evidence type="ECO:0000313" key="1">
    <source>
        <dbReference type="EMBL" id="QEG24173.1"/>
    </source>
</evidence>
<accession>A0A5B9PPI3</accession>
<reference evidence="1 2" key="1">
    <citation type="submission" date="2019-08" db="EMBL/GenBank/DDBJ databases">
        <title>Deep-cultivation of Planctomycetes and their phenomic and genomic characterization uncovers novel biology.</title>
        <authorList>
            <person name="Wiegand S."/>
            <person name="Jogler M."/>
            <person name="Boedeker C."/>
            <person name="Pinto D."/>
            <person name="Vollmers J."/>
            <person name="Rivas-Marin E."/>
            <person name="Kohn T."/>
            <person name="Peeters S.H."/>
            <person name="Heuer A."/>
            <person name="Rast P."/>
            <person name="Oberbeckmann S."/>
            <person name="Bunk B."/>
            <person name="Jeske O."/>
            <person name="Meyerdierks A."/>
            <person name="Storesund J.E."/>
            <person name="Kallscheuer N."/>
            <person name="Luecker S."/>
            <person name="Lage O.M."/>
            <person name="Pohl T."/>
            <person name="Merkel B.J."/>
            <person name="Hornburger P."/>
            <person name="Mueller R.-W."/>
            <person name="Bruemmer F."/>
            <person name="Labrenz M."/>
            <person name="Spormann A.M."/>
            <person name="Op den Camp H."/>
            <person name="Overmann J."/>
            <person name="Amann R."/>
            <person name="Jetten M.S.M."/>
            <person name="Mascher T."/>
            <person name="Medema M.H."/>
            <person name="Devos D.P."/>
            <person name="Kaster A.-K."/>
            <person name="Ovreas L."/>
            <person name="Rohde M."/>
            <person name="Galperin M.Y."/>
            <person name="Jogler C."/>
        </authorList>
    </citation>
    <scope>NUCLEOTIDE SEQUENCE [LARGE SCALE GENOMIC DNA]</scope>
    <source>
        <strain evidence="1 2">FC18</strain>
    </source>
</reference>
<sequence length="56" mass="6562">MVNPLSKLELMVTWIFYFQPDDRGLAKLQFPQITIHFPELRLAMTNQNGTAFDFCL</sequence>
<organism evidence="1 2">
    <name type="scientific">Mariniblastus fucicola</name>
    <dbReference type="NCBI Taxonomy" id="980251"/>
    <lineage>
        <taxon>Bacteria</taxon>
        <taxon>Pseudomonadati</taxon>
        <taxon>Planctomycetota</taxon>
        <taxon>Planctomycetia</taxon>
        <taxon>Pirellulales</taxon>
        <taxon>Pirellulaceae</taxon>
        <taxon>Mariniblastus</taxon>
    </lineage>
</organism>
<keyword evidence="2" id="KW-1185">Reference proteome</keyword>
<name>A0A5B9PPI3_9BACT</name>
<dbReference type="Proteomes" id="UP000322214">
    <property type="component" value="Chromosome"/>
</dbReference>